<evidence type="ECO:0000313" key="1">
    <source>
        <dbReference type="EMBL" id="JAD36070.1"/>
    </source>
</evidence>
<reference evidence="1" key="1">
    <citation type="submission" date="2014-09" db="EMBL/GenBank/DDBJ databases">
        <authorList>
            <person name="Magalhaes I.L.F."/>
            <person name="Oliveira U."/>
            <person name="Santos F.R."/>
            <person name="Vidigal T.H.D.A."/>
            <person name="Brescovit A.D."/>
            <person name="Santos A.J."/>
        </authorList>
    </citation>
    <scope>NUCLEOTIDE SEQUENCE</scope>
    <source>
        <tissue evidence="1">Shoot tissue taken approximately 20 cm above the soil surface</tissue>
    </source>
</reference>
<accession>A0A0A8ZH57</accession>
<organism evidence="1">
    <name type="scientific">Arundo donax</name>
    <name type="common">Giant reed</name>
    <name type="synonym">Donax arundinaceus</name>
    <dbReference type="NCBI Taxonomy" id="35708"/>
    <lineage>
        <taxon>Eukaryota</taxon>
        <taxon>Viridiplantae</taxon>
        <taxon>Streptophyta</taxon>
        <taxon>Embryophyta</taxon>
        <taxon>Tracheophyta</taxon>
        <taxon>Spermatophyta</taxon>
        <taxon>Magnoliopsida</taxon>
        <taxon>Liliopsida</taxon>
        <taxon>Poales</taxon>
        <taxon>Poaceae</taxon>
        <taxon>PACMAD clade</taxon>
        <taxon>Arundinoideae</taxon>
        <taxon>Arundineae</taxon>
        <taxon>Arundo</taxon>
    </lineage>
</organism>
<dbReference type="AlphaFoldDB" id="A0A0A8ZH57"/>
<protein>
    <submittedName>
        <fullName evidence="1">Uncharacterized protein</fullName>
    </submittedName>
</protein>
<reference evidence="1" key="2">
    <citation type="journal article" date="2015" name="Data Brief">
        <title>Shoot transcriptome of the giant reed, Arundo donax.</title>
        <authorList>
            <person name="Barrero R.A."/>
            <person name="Guerrero F.D."/>
            <person name="Moolhuijzen P."/>
            <person name="Goolsby J.A."/>
            <person name="Tidwell J."/>
            <person name="Bellgard S.E."/>
            <person name="Bellgard M.I."/>
        </authorList>
    </citation>
    <scope>NUCLEOTIDE SEQUENCE</scope>
    <source>
        <tissue evidence="1">Shoot tissue taken approximately 20 cm above the soil surface</tissue>
    </source>
</reference>
<dbReference type="EMBL" id="GBRH01261825">
    <property type="protein sequence ID" value="JAD36070.1"/>
    <property type="molecule type" value="Transcribed_RNA"/>
</dbReference>
<name>A0A0A8ZH57_ARUDO</name>
<sequence length="39" mass="4487">MQLQTMEAISICKENLEKLNFKENKDCQSAIDIGIENMI</sequence>
<proteinExistence type="predicted"/>